<dbReference type="Pfam" id="PF04545">
    <property type="entry name" value="Sigma70_r4"/>
    <property type="match status" value="1"/>
</dbReference>
<sequence length="244" mass="27965">MQIDTWKRMTAWELVRRRIRRLLGAEESSDIHYIGGSDVLPPPLDSEEEHKALIAFMEGSEEARAMLIEHNLRLVVYIAKKFENAGVNVEDLISIGTIGLIKAVNTFKMDKKIKLATYASRCIENEILMYLRRNSKTKSDVSLDEPLNVDWDGNELLLSDILGTDTDEVYTHIEEEVNKSLLAYAMNKLSNREKEIMEMRFGLKGGKEMTQKEVADEMGISQSYISRLEKKIIGRLQREIKKLG</sequence>
<comment type="caution">
    <text evidence="9">The sequence shown here is derived from an EMBL/GenBank/DDBJ whole genome shotgun (WGS) entry which is preliminary data.</text>
</comment>
<dbReference type="GO" id="GO:0006352">
    <property type="term" value="P:DNA-templated transcription initiation"/>
    <property type="evidence" value="ECO:0007669"/>
    <property type="project" value="InterPro"/>
</dbReference>
<dbReference type="InterPro" id="IPR050813">
    <property type="entry name" value="Sigma-70_Factor"/>
</dbReference>
<dbReference type="InterPro" id="IPR036388">
    <property type="entry name" value="WH-like_DNA-bd_sf"/>
</dbReference>
<dbReference type="PRINTS" id="PR00046">
    <property type="entry name" value="SIGMA70FCT"/>
</dbReference>
<dbReference type="Pfam" id="PF04542">
    <property type="entry name" value="Sigma70_r2"/>
    <property type="match status" value="1"/>
</dbReference>
<dbReference type="AlphaFoldDB" id="A0A923SRK0"/>
<keyword evidence="4 7" id="KW-0731">Sigma factor</keyword>
<dbReference type="EMBL" id="JACRYT010000018">
    <property type="protein sequence ID" value="MBC6680772.1"/>
    <property type="molecule type" value="Genomic_DNA"/>
</dbReference>
<evidence type="ECO:0000256" key="4">
    <source>
        <dbReference type="ARBA" id="ARBA00023082"/>
    </source>
</evidence>
<keyword evidence="2" id="KW-0749">Sporulation</keyword>
<dbReference type="PROSITE" id="PS50943">
    <property type="entry name" value="HTH_CROC1"/>
    <property type="match status" value="1"/>
</dbReference>
<keyword evidence="5 7" id="KW-0238">DNA-binding</keyword>
<reference evidence="9" key="1">
    <citation type="submission" date="2020-08" db="EMBL/GenBank/DDBJ databases">
        <title>Genome public.</title>
        <authorList>
            <person name="Liu C."/>
            <person name="Sun Q."/>
        </authorList>
    </citation>
    <scope>NUCLEOTIDE SEQUENCE</scope>
    <source>
        <strain evidence="9">BX12</strain>
    </source>
</reference>
<dbReference type="GO" id="GO:0016987">
    <property type="term" value="F:sigma factor activity"/>
    <property type="evidence" value="ECO:0007669"/>
    <property type="project" value="UniProtKB-KW"/>
</dbReference>
<dbReference type="NCBIfam" id="NF006158">
    <property type="entry name" value="PRK08301.1"/>
    <property type="match status" value="1"/>
</dbReference>
<dbReference type="Gene3D" id="1.10.10.10">
    <property type="entry name" value="Winged helix-like DNA-binding domain superfamily/Winged helix DNA-binding domain"/>
    <property type="match status" value="1"/>
</dbReference>
<dbReference type="NCBIfam" id="TIGR02835">
    <property type="entry name" value="spore_sigmaE"/>
    <property type="match status" value="1"/>
</dbReference>
<dbReference type="Gene3D" id="1.20.120.1810">
    <property type="match status" value="1"/>
</dbReference>
<name>A0A923SRK0_9FIRM</name>
<dbReference type="InterPro" id="IPR007627">
    <property type="entry name" value="RNA_pol_sigma70_r2"/>
</dbReference>
<dbReference type="PROSITE" id="PS00716">
    <property type="entry name" value="SIGMA70_2"/>
    <property type="match status" value="1"/>
</dbReference>
<dbReference type="NCBIfam" id="TIGR02937">
    <property type="entry name" value="sigma70-ECF"/>
    <property type="match status" value="1"/>
</dbReference>
<dbReference type="GO" id="GO:0003677">
    <property type="term" value="F:DNA binding"/>
    <property type="evidence" value="ECO:0007669"/>
    <property type="project" value="UniProtKB-KW"/>
</dbReference>
<evidence type="ECO:0000256" key="2">
    <source>
        <dbReference type="ARBA" id="ARBA00022969"/>
    </source>
</evidence>
<organism evidence="9 10">
    <name type="scientific">Zhenpiania hominis</name>
    <dbReference type="NCBI Taxonomy" id="2763644"/>
    <lineage>
        <taxon>Bacteria</taxon>
        <taxon>Bacillati</taxon>
        <taxon>Bacillota</taxon>
        <taxon>Clostridia</taxon>
        <taxon>Peptostreptococcales</taxon>
        <taxon>Anaerovoracaceae</taxon>
        <taxon>Zhenpiania</taxon>
    </lineage>
</organism>
<protein>
    <recommendedName>
        <fullName evidence="7">RNA polymerase sigma factor</fullName>
    </recommendedName>
</protein>
<dbReference type="InterPro" id="IPR013324">
    <property type="entry name" value="RNA_pol_sigma_r3/r4-like"/>
</dbReference>
<dbReference type="Proteomes" id="UP000602647">
    <property type="component" value="Unassembled WGS sequence"/>
</dbReference>
<evidence type="ECO:0000313" key="9">
    <source>
        <dbReference type="EMBL" id="MBC6680772.1"/>
    </source>
</evidence>
<evidence type="ECO:0000313" key="10">
    <source>
        <dbReference type="Proteomes" id="UP000602647"/>
    </source>
</evidence>
<dbReference type="SUPFAM" id="SSF88946">
    <property type="entry name" value="Sigma2 domain of RNA polymerase sigma factors"/>
    <property type="match status" value="1"/>
</dbReference>
<dbReference type="InterPro" id="IPR001387">
    <property type="entry name" value="Cro/C1-type_HTH"/>
</dbReference>
<dbReference type="PANTHER" id="PTHR30376:SF3">
    <property type="entry name" value="RNA POLYMERASE SIGMA FACTOR RPOH"/>
    <property type="match status" value="1"/>
</dbReference>
<dbReference type="PANTHER" id="PTHR30376">
    <property type="entry name" value="SIGMA FACTOR RPOH HEAT SHOCK RELATED"/>
    <property type="match status" value="1"/>
</dbReference>
<evidence type="ECO:0000256" key="6">
    <source>
        <dbReference type="ARBA" id="ARBA00023163"/>
    </source>
</evidence>
<dbReference type="InterPro" id="IPR000943">
    <property type="entry name" value="RNA_pol_sigma70"/>
</dbReference>
<dbReference type="SUPFAM" id="SSF88659">
    <property type="entry name" value="Sigma3 and sigma4 domains of RNA polymerase sigma factors"/>
    <property type="match status" value="1"/>
</dbReference>
<gene>
    <name evidence="9" type="primary">sigE</name>
    <name evidence="9" type="ORF">H9L42_13160</name>
</gene>
<dbReference type="InterPro" id="IPR007630">
    <property type="entry name" value="RNA_pol_sigma70_r4"/>
</dbReference>
<dbReference type="InterPro" id="IPR014200">
    <property type="entry name" value="RNA_pol_sigma-E"/>
</dbReference>
<dbReference type="NCBIfam" id="NF004471">
    <property type="entry name" value="PRK05803.1"/>
    <property type="match status" value="1"/>
</dbReference>
<evidence type="ECO:0000259" key="8">
    <source>
        <dbReference type="PROSITE" id="PS50943"/>
    </source>
</evidence>
<dbReference type="CDD" id="cd06171">
    <property type="entry name" value="Sigma70_r4"/>
    <property type="match status" value="1"/>
</dbReference>
<evidence type="ECO:0000256" key="1">
    <source>
        <dbReference type="ARBA" id="ARBA00007788"/>
    </source>
</evidence>
<dbReference type="PIRSF" id="PIRSF000770">
    <property type="entry name" value="RNA_pol_sigma-SigE/K"/>
    <property type="match status" value="1"/>
</dbReference>
<keyword evidence="3 7" id="KW-0805">Transcription regulation</keyword>
<dbReference type="InterPro" id="IPR013325">
    <property type="entry name" value="RNA_pol_sigma_r2"/>
</dbReference>
<dbReference type="GO" id="GO:0030435">
    <property type="term" value="P:sporulation resulting in formation of a cellular spore"/>
    <property type="evidence" value="ECO:0007669"/>
    <property type="project" value="UniProtKB-KW"/>
</dbReference>
<evidence type="ECO:0000256" key="3">
    <source>
        <dbReference type="ARBA" id="ARBA00023015"/>
    </source>
</evidence>
<accession>A0A923SRK0</accession>
<proteinExistence type="inferred from homology"/>
<dbReference type="RefSeq" id="WP_187303870.1">
    <property type="nucleotide sequence ID" value="NZ_CBCTON010000046.1"/>
</dbReference>
<evidence type="ECO:0000256" key="5">
    <source>
        <dbReference type="ARBA" id="ARBA00023125"/>
    </source>
</evidence>
<comment type="function">
    <text evidence="7">Sigma factors are initiation factors that promote the attachment of RNA polymerase to specific initiation sites and are then released.</text>
</comment>
<comment type="similarity">
    <text evidence="1 7">Belongs to the sigma-70 factor family.</text>
</comment>
<dbReference type="PROSITE" id="PS00715">
    <property type="entry name" value="SIGMA70_1"/>
    <property type="match status" value="1"/>
</dbReference>
<feature type="domain" description="HTH cro/C1-type" evidence="8">
    <location>
        <begin position="209"/>
        <end position="230"/>
    </location>
</feature>
<dbReference type="InterPro" id="IPR014284">
    <property type="entry name" value="RNA_pol_sigma-70_dom"/>
</dbReference>
<keyword evidence="10" id="KW-1185">Reference proteome</keyword>
<evidence type="ECO:0000256" key="7">
    <source>
        <dbReference type="RuleBase" id="RU362124"/>
    </source>
</evidence>
<keyword evidence="6 7" id="KW-0804">Transcription</keyword>